<dbReference type="Pfam" id="PF16925">
    <property type="entry name" value="TetR_C_13"/>
    <property type="match status" value="1"/>
</dbReference>
<dbReference type="GO" id="GO:0003677">
    <property type="term" value="F:DNA binding"/>
    <property type="evidence" value="ECO:0007669"/>
    <property type="project" value="UniProtKB-UniRule"/>
</dbReference>
<evidence type="ECO:0000256" key="1">
    <source>
        <dbReference type="ARBA" id="ARBA00023015"/>
    </source>
</evidence>
<dbReference type="InterPro" id="IPR001647">
    <property type="entry name" value="HTH_TetR"/>
</dbReference>
<feature type="DNA-binding region" description="H-T-H motif" evidence="4">
    <location>
        <begin position="29"/>
        <end position="48"/>
    </location>
</feature>
<dbReference type="PANTHER" id="PTHR47506:SF6">
    <property type="entry name" value="HTH-TYPE TRANSCRIPTIONAL REPRESSOR NEMR"/>
    <property type="match status" value="1"/>
</dbReference>
<evidence type="ECO:0000256" key="3">
    <source>
        <dbReference type="ARBA" id="ARBA00023163"/>
    </source>
</evidence>
<dbReference type="SUPFAM" id="SSF48498">
    <property type="entry name" value="Tetracyclin repressor-like, C-terminal domain"/>
    <property type="match status" value="1"/>
</dbReference>
<name>A0AAW7T0Q1_BURVI</name>
<dbReference type="PROSITE" id="PS50977">
    <property type="entry name" value="HTH_TETR_2"/>
    <property type="match status" value="1"/>
</dbReference>
<feature type="domain" description="HTH tetR-type" evidence="5">
    <location>
        <begin position="6"/>
        <end position="66"/>
    </location>
</feature>
<organism evidence="6 7">
    <name type="scientific">Burkholderia vietnamiensis</name>
    <dbReference type="NCBI Taxonomy" id="60552"/>
    <lineage>
        <taxon>Bacteria</taxon>
        <taxon>Pseudomonadati</taxon>
        <taxon>Pseudomonadota</taxon>
        <taxon>Betaproteobacteria</taxon>
        <taxon>Burkholderiales</taxon>
        <taxon>Burkholderiaceae</taxon>
        <taxon>Burkholderia</taxon>
        <taxon>Burkholderia cepacia complex</taxon>
    </lineage>
</organism>
<dbReference type="SUPFAM" id="SSF46689">
    <property type="entry name" value="Homeodomain-like"/>
    <property type="match status" value="1"/>
</dbReference>
<keyword evidence="2 4" id="KW-0238">DNA-binding</keyword>
<proteinExistence type="predicted"/>
<dbReference type="AlphaFoldDB" id="A0AAW7T0Q1"/>
<evidence type="ECO:0000259" key="5">
    <source>
        <dbReference type="PROSITE" id="PS50977"/>
    </source>
</evidence>
<gene>
    <name evidence="6" type="ORF">QZM33_09070</name>
</gene>
<dbReference type="PANTHER" id="PTHR47506">
    <property type="entry name" value="TRANSCRIPTIONAL REGULATORY PROTEIN"/>
    <property type="match status" value="1"/>
</dbReference>
<dbReference type="Gene3D" id="1.10.357.10">
    <property type="entry name" value="Tetracycline Repressor, domain 2"/>
    <property type="match status" value="1"/>
</dbReference>
<dbReference type="RefSeq" id="WP_198108701.1">
    <property type="nucleotide sequence ID" value="NZ_JAEDWX010000012.1"/>
</dbReference>
<dbReference type="PRINTS" id="PR00455">
    <property type="entry name" value="HTHTETR"/>
</dbReference>
<sequence>MSITTNDARRHILSTARIIIAGKGFSAVGLNEILQAAGVPKGSFYYYFGSKDTFGEALLEDYFADYLAALDDLLGDPDLSAAQRLIAYFEHWLETQAACDPKGKCLAVKLAAEVSDLSEVMRSVLEHGTTEVIARLASTIEDGANDGSLPAELDASATANALYHLWLGASLRAKITRDRIPMESALTTTKSLLSLSSHL</sequence>
<accession>A0AAW7T0Q1</accession>
<reference evidence="6" key="1">
    <citation type="submission" date="2023-07" db="EMBL/GenBank/DDBJ databases">
        <title>A collection of bacterial strains from the Burkholderia cepacia Research Laboratory and Repository.</title>
        <authorList>
            <person name="Lipuma J."/>
            <person name="Spilker T."/>
            <person name="Caverly L."/>
        </authorList>
    </citation>
    <scope>NUCLEOTIDE SEQUENCE</scope>
    <source>
        <strain evidence="6">AU44268</strain>
    </source>
</reference>
<dbReference type="InterPro" id="IPR011075">
    <property type="entry name" value="TetR_C"/>
</dbReference>
<evidence type="ECO:0000313" key="7">
    <source>
        <dbReference type="Proteomes" id="UP001171620"/>
    </source>
</evidence>
<keyword evidence="3" id="KW-0804">Transcription</keyword>
<dbReference type="InterPro" id="IPR036271">
    <property type="entry name" value="Tet_transcr_reg_TetR-rel_C_sf"/>
</dbReference>
<evidence type="ECO:0000256" key="2">
    <source>
        <dbReference type="ARBA" id="ARBA00023125"/>
    </source>
</evidence>
<evidence type="ECO:0000313" key="6">
    <source>
        <dbReference type="EMBL" id="MDN7795105.1"/>
    </source>
</evidence>
<dbReference type="Pfam" id="PF00440">
    <property type="entry name" value="TetR_N"/>
    <property type="match status" value="1"/>
</dbReference>
<dbReference type="Proteomes" id="UP001171620">
    <property type="component" value="Unassembled WGS sequence"/>
</dbReference>
<evidence type="ECO:0000256" key="4">
    <source>
        <dbReference type="PROSITE-ProRule" id="PRU00335"/>
    </source>
</evidence>
<keyword evidence="1" id="KW-0805">Transcription regulation</keyword>
<protein>
    <submittedName>
        <fullName evidence="6">TetR/AcrR family transcriptional regulator</fullName>
    </submittedName>
</protein>
<dbReference type="InterPro" id="IPR009057">
    <property type="entry name" value="Homeodomain-like_sf"/>
</dbReference>
<dbReference type="EMBL" id="JAUJRV010000005">
    <property type="protein sequence ID" value="MDN7795105.1"/>
    <property type="molecule type" value="Genomic_DNA"/>
</dbReference>
<comment type="caution">
    <text evidence="6">The sequence shown here is derived from an EMBL/GenBank/DDBJ whole genome shotgun (WGS) entry which is preliminary data.</text>
</comment>